<evidence type="ECO:0000256" key="6">
    <source>
        <dbReference type="ARBA" id="ARBA00023136"/>
    </source>
</evidence>
<evidence type="ECO:0000313" key="9">
    <source>
        <dbReference type="EMBL" id="KAA8897774.1"/>
    </source>
</evidence>
<dbReference type="Gene3D" id="3.40.50.1820">
    <property type="entry name" value="alpha/beta hydrolase"/>
    <property type="match status" value="1"/>
</dbReference>
<feature type="region of interest" description="Disordered" evidence="7">
    <location>
        <begin position="109"/>
        <end position="144"/>
    </location>
</feature>
<dbReference type="OrthoDB" id="1658288at2759"/>
<protein>
    <recommendedName>
        <fullName evidence="11">DUF676 domain-containing protein</fullName>
    </recommendedName>
</protein>
<feature type="compositionally biased region" description="Basic and acidic residues" evidence="7">
    <location>
        <begin position="9"/>
        <end position="23"/>
    </location>
</feature>
<dbReference type="InParanoid" id="A0A5J5ENW9"/>
<dbReference type="SUPFAM" id="SSF53474">
    <property type="entry name" value="alpha/beta-Hydrolases"/>
    <property type="match status" value="1"/>
</dbReference>
<evidence type="ECO:0000256" key="3">
    <source>
        <dbReference type="ARBA" id="ARBA00004370"/>
    </source>
</evidence>
<evidence type="ECO:0000256" key="4">
    <source>
        <dbReference type="ARBA" id="ARBA00022824"/>
    </source>
</evidence>
<feature type="compositionally biased region" description="Polar residues" evidence="7">
    <location>
        <begin position="122"/>
        <end position="138"/>
    </location>
</feature>
<dbReference type="PANTHER" id="PTHR48182">
    <property type="entry name" value="PROTEIN SERAC1"/>
    <property type="match status" value="1"/>
</dbReference>
<organism evidence="9 10">
    <name type="scientific">Sphaerosporella brunnea</name>
    <dbReference type="NCBI Taxonomy" id="1250544"/>
    <lineage>
        <taxon>Eukaryota</taxon>
        <taxon>Fungi</taxon>
        <taxon>Dikarya</taxon>
        <taxon>Ascomycota</taxon>
        <taxon>Pezizomycotina</taxon>
        <taxon>Pezizomycetes</taxon>
        <taxon>Pezizales</taxon>
        <taxon>Pyronemataceae</taxon>
        <taxon>Sphaerosporella</taxon>
    </lineage>
</organism>
<evidence type="ECO:0008006" key="11">
    <source>
        <dbReference type="Google" id="ProtNLM"/>
    </source>
</evidence>
<keyword evidence="5" id="KW-0496">Mitochondrion</keyword>
<evidence type="ECO:0000313" key="10">
    <source>
        <dbReference type="Proteomes" id="UP000326924"/>
    </source>
</evidence>
<dbReference type="GO" id="GO:0016020">
    <property type="term" value="C:membrane"/>
    <property type="evidence" value="ECO:0007669"/>
    <property type="project" value="UniProtKB-SubCell"/>
</dbReference>
<dbReference type="EMBL" id="VXIS01000476">
    <property type="protein sequence ID" value="KAA8893236.1"/>
    <property type="molecule type" value="Genomic_DNA"/>
</dbReference>
<accession>A0A5J5ENW9</accession>
<sequence length="545" mass="60221">MRSFFKNHHGSETTGPREHEIRPRLHSQAGMSGSAIPASEMLPAHGTIPTSARTANPPHLISRLTSVAQTPAPELDGFPVTWRNTAQRPGSAVSVLTSVPDAVPWPLRTPASFQRSDHLGTPTITAQSVGPTGVSTHTPAVAPSVLRTPSPSGFSVLSESPAQQLEPTIDNDSPKASLHKSALATCSTSISKAAPMCFRITNIPPSWDENNISEALQTIDPELKDITANISRFPAYFGSTQTALLNLDICTKFFGGLDPKKAIQEKVSSAWLSIDSHFHGLTPLNTPEDEVVADVVAVTGLAGHGFGSWRSRQTHQMWLKDFLPKDITNIRIMTYGYESGFEEGSNSNATLVDYRRNFIQLLKNSRSRARKRPIIFIGHSLGGILVQQTLVDAYRNPQNKEILEATIGLFFFGTPHQGLRTEELERVIDVASHKRGNLILQLREGAEFLQTQKEDMIRVWEYVKRGKVVSFYEIRDTATVRKSNSGRLSRDGPEVEMVKKFSAHLYLSFEDRIPIDKDHTNMVKFDSQGDSDYQTVVNLMQECIG</sequence>
<gene>
    <name evidence="9" type="ORF">FN846DRAFT_963294</name>
    <name evidence="8" type="ORF">FN846DRAFT_979846</name>
</gene>
<evidence type="ECO:0000313" key="8">
    <source>
        <dbReference type="EMBL" id="KAA8893236.1"/>
    </source>
</evidence>
<comment type="caution">
    <text evidence="9">The sequence shown here is derived from an EMBL/GenBank/DDBJ whole genome shotgun (WGS) entry which is preliminary data.</text>
</comment>
<dbReference type="GO" id="GO:0005739">
    <property type="term" value="C:mitochondrion"/>
    <property type="evidence" value="ECO:0007669"/>
    <property type="project" value="UniProtKB-SubCell"/>
</dbReference>
<evidence type="ECO:0000256" key="7">
    <source>
        <dbReference type="SAM" id="MobiDB-lite"/>
    </source>
</evidence>
<evidence type="ECO:0000256" key="1">
    <source>
        <dbReference type="ARBA" id="ARBA00004173"/>
    </source>
</evidence>
<feature type="non-terminal residue" evidence="9">
    <location>
        <position position="545"/>
    </location>
</feature>
<comment type="subcellular location">
    <subcellularLocation>
        <location evidence="2">Endoplasmic reticulum</location>
    </subcellularLocation>
    <subcellularLocation>
        <location evidence="3">Membrane</location>
    </subcellularLocation>
    <subcellularLocation>
        <location evidence="1">Mitochondrion</location>
    </subcellularLocation>
</comment>
<dbReference type="EMBL" id="VXIS01000193">
    <property type="protein sequence ID" value="KAA8897774.1"/>
    <property type="molecule type" value="Genomic_DNA"/>
</dbReference>
<dbReference type="AlphaFoldDB" id="A0A5J5ENW9"/>
<name>A0A5J5ENW9_9PEZI</name>
<dbReference type="InterPro" id="IPR052374">
    <property type="entry name" value="SERAC1"/>
</dbReference>
<keyword evidence="4" id="KW-0256">Endoplasmic reticulum</keyword>
<dbReference type="InterPro" id="IPR029058">
    <property type="entry name" value="AB_hydrolase_fold"/>
</dbReference>
<dbReference type="Proteomes" id="UP000326924">
    <property type="component" value="Unassembled WGS sequence"/>
</dbReference>
<keyword evidence="6" id="KW-0472">Membrane</keyword>
<dbReference type="PANTHER" id="PTHR48182:SF2">
    <property type="entry name" value="PROTEIN SERAC1"/>
    <property type="match status" value="1"/>
</dbReference>
<keyword evidence="10" id="KW-1185">Reference proteome</keyword>
<evidence type="ECO:0000256" key="5">
    <source>
        <dbReference type="ARBA" id="ARBA00023128"/>
    </source>
</evidence>
<reference evidence="9 10" key="1">
    <citation type="submission" date="2019-09" db="EMBL/GenBank/DDBJ databases">
        <title>Draft genome of the ectomycorrhizal ascomycete Sphaerosporella brunnea.</title>
        <authorList>
            <consortium name="DOE Joint Genome Institute"/>
            <person name="Benucci G.M."/>
            <person name="Marozzi G."/>
            <person name="Antonielli L."/>
            <person name="Sanchez S."/>
            <person name="Marco P."/>
            <person name="Wang X."/>
            <person name="Falini L.B."/>
            <person name="Barry K."/>
            <person name="Haridas S."/>
            <person name="Lipzen A."/>
            <person name="Labutti K."/>
            <person name="Grigoriev I.V."/>
            <person name="Murat C."/>
            <person name="Martin F."/>
            <person name="Albertini E."/>
            <person name="Donnini D."/>
            <person name="Bonito G."/>
        </authorList>
    </citation>
    <scope>NUCLEOTIDE SEQUENCE [LARGE SCALE GENOMIC DNA]</scope>
    <source>
        <strain evidence="9 10">Sb_GMNB300</strain>
    </source>
</reference>
<feature type="region of interest" description="Disordered" evidence="7">
    <location>
        <begin position="1"/>
        <end position="57"/>
    </location>
</feature>
<proteinExistence type="predicted"/>
<evidence type="ECO:0000256" key="2">
    <source>
        <dbReference type="ARBA" id="ARBA00004240"/>
    </source>
</evidence>
<dbReference type="GO" id="GO:0005783">
    <property type="term" value="C:endoplasmic reticulum"/>
    <property type="evidence" value="ECO:0007669"/>
    <property type="project" value="UniProtKB-SubCell"/>
</dbReference>